<proteinExistence type="predicted"/>
<dbReference type="Proteomes" id="UP000013827">
    <property type="component" value="Unassembled WGS sequence"/>
</dbReference>
<keyword evidence="2" id="KW-1185">Reference proteome</keyword>
<reference evidence="2" key="1">
    <citation type="journal article" date="2013" name="Nature">
        <title>Pan genome of the phytoplankton Emiliania underpins its global distribution.</title>
        <authorList>
            <person name="Read B.A."/>
            <person name="Kegel J."/>
            <person name="Klute M.J."/>
            <person name="Kuo A."/>
            <person name="Lefebvre S.C."/>
            <person name="Maumus F."/>
            <person name="Mayer C."/>
            <person name="Miller J."/>
            <person name="Monier A."/>
            <person name="Salamov A."/>
            <person name="Young J."/>
            <person name="Aguilar M."/>
            <person name="Claverie J.M."/>
            <person name="Frickenhaus S."/>
            <person name="Gonzalez K."/>
            <person name="Herman E.K."/>
            <person name="Lin Y.C."/>
            <person name="Napier J."/>
            <person name="Ogata H."/>
            <person name="Sarno A.F."/>
            <person name="Shmutz J."/>
            <person name="Schroeder D."/>
            <person name="de Vargas C."/>
            <person name="Verret F."/>
            <person name="von Dassow P."/>
            <person name="Valentin K."/>
            <person name="Van de Peer Y."/>
            <person name="Wheeler G."/>
            <person name="Dacks J.B."/>
            <person name="Delwiche C.F."/>
            <person name="Dyhrman S.T."/>
            <person name="Glockner G."/>
            <person name="John U."/>
            <person name="Richards T."/>
            <person name="Worden A.Z."/>
            <person name="Zhang X."/>
            <person name="Grigoriev I.V."/>
            <person name="Allen A.E."/>
            <person name="Bidle K."/>
            <person name="Borodovsky M."/>
            <person name="Bowler C."/>
            <person name="Brownlee C."/>
            <person name="Cock J.M."/>
            <person name="Elias M."/>
            <person name="Gladyshev V.N."/>
            <person name="Groth M."/>
            <person name="Guda C."/>
            <person name="Hadaegh A."/>
            <person name="Iglesias-Rodriguez M.D."/>
            <person name="Jenkins J."/>
            <person name="Jones B.M."/>
            <person name="Lawson T."/>
            <person name="Leese F."/>
            <person name="Lindquist E."/>
            <person name="Lobanov A."/>
            <person name="Lomsadze A."/>
            <person name="Malik S.B."/>
            <person name="Marsh M.E."/>
            <person name="Mackinder L."/>
            <person name="Mock T."/>
            <person name="Mueller-Roeber B."/>
            <person name="Pagarete A."/>
            <person name="Parker M."/>
            <person name="Probert I."/>
            <person name="Quesneville H."/>
            <person name="Raines C."/>
            <person name="Rensing S.A."/>
            <person name="Riano-Pachon D.M."/>
            <person name="Richier S."/>
            <person name="Rokitta S."/>
            <person name="Shiraiwa Y."/>
            <person name="Soanes D.M."/>
            <person name="van der Giezen M."/>
            <person name="Wahlund T.M."/>
            <person name="Williams B."/>
            <person name="Wilson W."/>
            <person name="Wolfe G."/>
            <person name="Wurch L.L."/>
        </authorList>
    </citation>
    <scope>NUCLEOTIDE SEQUENCE</scope>
</reference>
<reference evidence="1" key="2">
    <citation type="submission" date="2024-10" db="UniProtKB">
        <authorList>
            <consortium name="EnsemblProtists"/>
        </authorList>
    </citation>
    <scope>IDENTIFICATION</scope>
</reference>
<dbReference type="KEGG" id="ehx:EMIHUDRAFT_244226"/>
<protein>
    <recommendedName>
        <fullName evidence="3">Thiaminase-2/PQQC domain-containing protein</fullName>
    </recommendedName>
</protein>
<organism evidence="1 2">
    <name type="scientific">Emiliania huxleyi (strain CCMP1516)</name>
    <dbReference type="NCBI Taxonomy" id="280463"/>
    <lineage>
        <taxon>Eukaryota</taxon>
        <taxon>Haptista</taxon>
        <taxon>Haptophyta</taxon>
        <taxon>Prymnesiophyceae</taxon>
        <taxon>Isochrysidales</taxon>
        <taxon>Noelaerhabdaceae</taxon>
        <taxon>Emiliania</taxon>
    </lineage>
</organism>
<dbReference type="eggNOG" id="ENOG502SZSZ">
    <property type="taxonomic scope" value="Eukaryota"/>
</dbReference>
<evidence type="ECO:0000313" key="1">
    <source>
        <dbReference type="EnsemblProtists" id="EOD17255"/>
    </source>
</evidence>
<sequence>MGRTSALITIVAATHSHAFGSQPLAVAKEAIERIIADEDIVRMTAKLAHHPYLISAEEGRLSVEQQLCFAMEQYHMTRSLSQSIASLANQGGNSLDTDVSSAEFVLGPGDTLAATEAPTSEEALEESRINPQIDLFDYFFAGEVDASAELMVQLRALLGCNDVACLMRAVKNYKPVPGAQAYAEFVDKLASGGGRAEAAVAFAVCFPIWGGLVQRLSKSRMCAVDTAAEKNFLAHFSARLGDFLAEQQIESDHLEDFMATGESVAGTCAYGTDGFHATGQDDLVEMAAQVLMKADVPYTALLTSTKTLLEAETQFWDACYSLSRE</sequence>
<dbReference type="OMA" id="ACAINFP"/>
<dbReference type="Gene3D" id="1.20.910.10">
    <property type="entry name" value="Heme oxygenase-like"/>
    <property type="match status" value="1"/>
</dbReference>
<dbReference type="GeneID" id="17263404"/>
<dbReference type="EnsemblProtists" id="EOD17255">
    <property type="protein sequence ID" value="EOD17255"/>
    <property type="gene ID" value="EMIHUDRAFT_244226"/>
</dbReference>
<dbReference type="InterPro" id="IPR016084">
    <property type="entry name" value="Haem_Oase-like_multi-hlx"/>
</dbReference>
<name>A0A0D3J170_EMIH1</name>
<dbReference type="HOGENOM" id="CLU_856442_0_0_1"/>
<dbReference type="AlphaFoldDB" id="A0A0D3J170"/>
<dbReference type="SUPFAM" id="SSF48613">
    <property type="entry name" value="Heme oxygenase-like"/>
    <property type="match status" value="1"/>
</dbReference>
<dbReference type="PaxDb" id="2903-EOD17255"/>
<evidence type="ECO:0000313" key="2">
    <source>
        <dbReference type="Proteomes" id="UP000013827"/>
    </source>
</evidence>
<evidence type="ECO:0008006" key="3">
    <source>
        <dbReference type="Google" id="ProtNLM"/>
    </source>
</evidence>
<dbReference type="RefSeq" id="XP_005769684.1">
    <property type="nucleotide sequence ID" value="XM_005769627.1"/>
</dbReference>
<accession>A0A0D3J170</accession>